<evidence type="ECO:0000256" key="12">
    <source>
        <dbReference type="ARBA" id="ARBA00047317"/>
    </source>
</evidence>
<dbReference type="GO" id="GO:0006777">
    <property type="term" value="P:Mo-molybdopterin cofactor biosynthetic process"/>
    <property type="evidence" value="ECO:0007669"/>
    <property type="project" value="UniProtKB-UniRule"/>
</dbReference>
<evidence type="ECO:0000256" key="5">
    <source>
        <dbReference type="ARBA" id="ARBA00013269"/>
    </source>
</evidence>
<dbReference type="PANTHER" id="PTHR10192">
    <property type="entry name" value="MOLYBDOPTERIN BIOSYNTHESIS PROTEIN"/>
    <property type="match status" value="1"/>
</dbReference>
<dbReference type="Gene3D" id="2.40.340.10">
    <property type="entry name" value="MoeA, C-terminal, domain IV"/>
    <property type="match status" value="1"/>
</dbReference>
<dbReference type="RefSeq" id="WP_122909802.1">
    <property type="nucleotide sequence ID" value="NZ_CBCSBE010000007.1"/>
</dbReference>
<dbReference type="UniPathway" id="UPA00344"/>
<keyword evidence="16" id="KW-1185">Reference proteome</keyword>
<keyword evidence="8 13" id="KW-0808">Transferase</keyword>
<keyword evidence="9 13" id="KW-0479">Metal-binding</keyword>
<dbReference type="InterPro" id="IPR036425">
    <property type="entry name" value="MoaB/Mog-like_dom_sf"/>
</dbReference>
<evidence type="ECO:0000256" key="8">
    <source>
        <dbReference type="ARBA" id="ARBA00022679"/>
    </source>
</evidence>
<keyword evidence="7 13" id="KW-0500">Molybdenum</keyword>
<evidence type="ECO:0000313" key="15">
    <source>
        <dbReference type="EMBL" id="RNB71560.1"/>
    </source>
</evidence>
<evidence type="ECO:0000256" key="3">
    <source>
        <dbReference type="ARBA" id="ARBA00005046"/>
    </source>
</evidence>
<dbReference type="InterPro" id="IPR036688">
    <property type="entry name" value="MoeA_C_domain_IV_sf"/>
</dbReference>
<dbReference type="GO" id="GO:0061599">
    <property type="term" value="F:molybdopterin molybdotransferase activity"/>
    <property type="evidence" value="ECO:0007669"/>
    <property type="project" value="UniProtKB-UniRule"/>
</dbReference>
<keyword evidence="10 13" id="KW-0460">Magnesium</keyword>
<dbReference type="InterPro" id="IPR005111">
    <property type="entry name" value="MoeA_C_domain_IV"/>
</dbReference>
<evidence type="ECO:0000256" key="11">
    <source>
        <dbReference type="ARBA" id="ARBA00023150"/>
    </source>
</evidence>
<name>A0A3M8C780_9BACL</name>
<dbReference type="EC" id="2.10.1.1" evidence="5 13"/>
<dbReference type="Pfam" id="PF00994">
    <property type="entry name" value="MoCF_biosynth"/>
    <property type="match status" value="1"/>
</dbReference>
<comment type="pathway">
    <text evidence="3 13">Cofactor biosynthesis; molybdopterin biosynthesis.</text>
</comment>
<dbReference type="SUPFAM" id="SSF53218">
    <property type="entry name" value="Molybdenum cofactor biosynthesis proteins"/>
    <property type="match status" value="1"/>
</dbReference>
<evidence type="ECO:0000256" key="2">
    <source>
        <dbReference type="ARBA" id="ARBA00002901"/>
    </source>
</evidence>
<dbReference type="Gene3D" id="3.40.980.10">
    <property type="entry name" value="MoaB/Mog-like domain"/>
    <property type="match status" value="1"/>
</dbReference>
<dbReference type="InterPro" id="IPR038987">
    <property type="entry name" value="MoeA-like"/>
</dbReference>
<dbReference type="SUPFAM" id="SSF63867">
    <property type="entry name" value="MoeA C-terminal domain-like"/>
    <property type="match status" value="1"/>
</dbReference>
<dbReference type="InterPro" id="IPR001453">
    <property type="entry name" value="MoaB/Mog_dom"/>
</dbReference>
<dbReference type="PANTHER" id="PTHR10192:SF5">
    <property type="entry name" value="GEPHYRIN"/>
    <property type="match status" value="1"/>
</dbReference>
<sequence length="410" mass="43872">MKFFNVKTVAETLEVIARQFAPVRQPVTLPLGEALGLVLAEDVISAEQVPHFSRSTVDGYAVRAKDTYGASDSLPAFLDIQGKIEMGKIAGLLLREGQAQAIPTGGMIPDGADSVVMIEHVEEVGDLLNVFRQVSPGENMIRAGDDVQTGELVMAAGQRLRPQDLGVLAAIGKTSVSVYPRPIVAILSTGDEIVPSDKQELAPGEIRDINSMTIGAAARACGAEVIEGGIVQDDFDAFFSRAQELFQQADLLLLSGGSSVGTRDYTERVMQSLGDPGVLVHGVSIKPGKPTILAKAGEKPIMGLPGHPASALIIFHLFTAPLIAQLEGVLPSHLDKRIMARISRNIPSAVGRSDYVRVKLEKRGEEWWAQPVFGKSGLISTLVKSDGMVEIAANKEGIMEGEFVRVHLFH</sequence>
<evidence type="ECO:0000256" key="13">
    <source>
        <dbReference type="RuleBase" id="RU365090"/>
    </source>
</evidence>
<dbReference type="Gene3D" id="2.170.190.11">
    <property type="entry name" value="Molybdopterin biosynthesis moea protein, domain 3"/>
    <property type="match status" value="1"/>
</dbReference>
<dbReference type="Pfam" id="PF03454">
    <property type="entry name" value="MoeA_C"/>
    <property type="match status" value="1"/>
</dbReference>
<dbReference type="EMBL" id="RHHR01000028">
    <property type="protein sequence ID" value="RNB71560.1"/>
    <property type="molecule type" value="Genomic_DNA"/>
</dbReference>
<evidence type="ECO:0000256" key="6">
    <source>
        <dbReference type="ARBA" id="ARBA00021108"/>
    </source>
</evidence>
<dbReference type="GO" id="GO:0046872">
    <property type="term" value="F:metal ion binding"/>
    <property type="evidence" value="ECO:0007669"/>
    <property type="project" value="UniProtKB-UniRule"/>
</dbReference>
<dbReference type="OrthoDB" id="9804758at2"/>
<dbReference type="SMART" id="SM00852">
    <property type="entry name" value="MoCF_biosynth"/>
    <property type="match status" value="1"/>
</dbReference>
<dbReference type="NCBIfam" id="TIGR00177">
    <property type="entry name" value="molyb_syn"/>
    <property type="match status" value="1"/>
</dbReference>
<evidence type="ECO:0000313" key="16">
    <source>
        <dbReference type="Proteomes" id="UP000282028"/>
    </source>
</evidence>
<dbReference type="InterPro" id="IPR005110">
    <property type="entry name" value="MoeA_linker/N"/>
</dbReference>
<proteinExistence type="inferred from homology"/>
<protein>
    <recommendedName>
        <fullName evidence="6 13">Molybdopterin molybdenumtransferase</fullName>
        <ecNumber evidence="5 13">2.10.1.1</ecNumber>
    </recommendedName>
</protein>
<keyword evidence="11 13" id="KW-0501">Molybdenum cofactor biosynthesis</keyword>
<dbReference type="SUPFAM" id="SSF63882">
    <property type="entry name" value="MoeA N-terminal region -like"/>
    <property type="match status" value="1"/>
</dbReference>
<comment type="function">
    <text evidence="2 13">Catalyzes the insertion of molybdate into adenylated molybdopterin with the concomitant release of AMP.</text>
</comment>
<evidence type="ECO:0000259" key="14">
    <source>
        <dbReference type="SMART" id="SM00852"/>
    </source>
</evidence>
<dbReference type="FunFam" id="3.40.980.10:FF:000004">
    <property type="entry name" value="Molybdopterin molybdenumtransferase"/>
    <property type="match status" value="1"/>
</dbReference>
<feature type="domain" description="MoaB/Mog" evidence="14">
    <location>
        <begin position="185"/>
        <end position="325"/>
    </location>
</feature>
<evidence type="ECO:0000256" key="1">
    <source>
        <dbReference type="ARBA" id="ARBA00001946"/>
    </source>
</evidence>
<accession>A0A3M8C780</accession>
<comment type="catalytic activity">
    <reaction evidence="12">
        <text>adenylyl-molybdopterin + molybdate = Mo-molybdopterin + AMP + H(+)</text>
        <dbReference type="Rhea" id="RHEA:35047"/>
        <dbReference type="ChEBI" id="CHEBI:15378"/>
        <dbReference type="ChEBI" id="CHEBI:36264"/>
        <dbReference type="ChEBI" id="CHEBI:62727"/>
        <dbReference type="ChEBI" id="CHEBI:71302"/>
        <dbReference type="ChEBI" id="CHEBI:456215"/>
        <dbReference type="EC" id="2.10.1.1"/>
    </reaction>
</comment>
<evidence type="ECO:0000256" key="9">
    <source>
        <dbReference type="ARBA" id="ARBA00022723"/>
    </source>
</evidence>
<dbReference type="NCBIfam" id="NF045515">
    <property type="entry name" value="Glp_gephyrin"/>
    <property type="match status" value="1"/>
</dbReference>
<comment type="caution">
    <text evidence="15">The sequence shown here is derived from an EMBL/GenBank/DDBJ whole genome shotgun (WGS) entry which is preliminary data.</text>
</comment>
<dbReference type="GO" id="GO:0005829">
    <property type="term" value="C:cytosol"/>
    <property type="evidence" value="ECO:0007669"/>
    <property type="project" value="TreeGrafter"/>
</dbReference>
<comment type="similarity">
    <text evidence="4 13">Belongs to the MoeA family.</text>
</comment>
<evidence type="ECO:0000256" key="7">
    <source>
        <dbReference type="ARBA" id="ARBA00022505"/>
    </source>
</evidence>
<dbReference type="CDD" id="cd00887">
    <property type="entry name" value="MoeA"/>
    <property type="match status" value="1"/>
</dbReference>
<dbReference type="Proteomes" id="UP000282028">
    <property type="component" value="Unassembled WGS sequence"/>
</dbReference>
<dbReference type="AlphaFoldDB" id="A0A3M8C780"/>
<reference evidence="15 16" key="1">
    <citation type="submission" date="2018-10" db="EMBL/GenBank/DDBJ databases">
        <title>Phylogenomics of Brevibacillus.</title>
        <authorList>
            <person name="Dunlap C."/>
        </authorList>
    </citation>
    <scope>NUCLEOTIDE SEQUENCE [LARGE SCALE GENOMIC DNA]</scope>
    <source>
        <strain evidence="15 16">JCM 12215</strain>
    </source>
</reference>
<dbReference type="Gene3D" id="3.90.105.10">
    <property type="entry name" value="Molybdopterin biosynthesis moea protein, domain 2"/>
    <property type="match status" value="1"/>
</dbReference>
<evidence type="ECO:0000256" key="4">
    <source>
        <dbReference type="ARBA" id="ARBA00010763"/>
    </source>
</evidence>
<organism evidence="15 16">
    <name type="scientific">Brevibacillus invocatus</name>
    <dbReference type="NCBI Taxonomy" id="173959"/>
    <lineage>
        <taxon>Bacteria</taxon>
        <taxon>Bacillati</taxon>
        <taxon>Bacillota</taxon>
        <taxon>Bacilli</taxon>
        <taxon>Bacillales</taxon>
        <taxon>Paenibacillaceae</taxon>
        <taxon>Brevibacillus</taxon>
    </lineage>
</organism>
<dbReference type="InterPro" id="IPR036135">
    <property type="entry name" value="MoeA_linker/N_sf"/>
</dbReference>
<gene>
    <name evidence="15" type="ORF">EDM52_15075</name>
</gene>
<evidence type="ECO:0000256" key="10">
    <source>
        <dbReference type="ARBA" id="ARBA00022842"/>
    </source>
</evidence>
<comment type="cofactor">
    <cofactor evidence="1 13">
        <name>Mg(2+)</name>
        <dbReference type="ChEBI" id="CHEBI:18420"/>
    </cofactor>
</comment>
<dbReference type="Pfam" id="PF03453">
    <property type="entry name" value="MoeA_N"/>
    <property type="match status" value="1"/>
</dbReference>